<evidence type="ECO:0000313" key="1">
    <source>
        <dbReference type="EMBL" id="SMY16287.1"/>
    </source>
</evidence>
<accession>A0A1Y6KYY5</accession>
<evidence type="ECO:0008006" key="3">
    <source>
        <dbReference type="Google" id="ProtNLM"/>
    </source>
</evidence>
<dbReference type="AlphaFoldDB" id="A0A1Y6KYY5"/>
<proteinExistence type="predicted"/>
<keyword evidence="2" id="KW-1185">Reference proteome</keyword>
<reference evidence="2" key="1">
    <citation type="submission" date="2017-06" db="EMBL/GenBank/DDBJ databases">
        <authorList>
            <person name="Rodrigo-Torres L."/>
            <person name="Arahal R. D."/>
            <person name="Lucena T."/>
        </authorList>
    </citation>
    <scope>NUCLEOTIDE SEQUENCE [LARGE SCALE GENOMIC DNA]</scope>
    <source>
        <strain evidence="2">type strain: CECT 9192</strain>
    </source>
</reference>
<gene>
    <name evidence="1" type="ORF">PAQU9191_01518</name>
</gene>
<dbReference type="Proteomes" id="UP000196485">
    <property type="component" value="Unassembled WGS sequence"/>
</dbReference>
<dbReference type="EMBL" id="FYAH01000002">
    <property type="protein sequence ID" value="SMY16287.1"/>
    <property type="molecule type" value="Genomic_DNA"/>
</dbReference>
<protein>
    <recommendedName>
        <fullName evidence="3">RiboL-PSP-HEPN domain-containing protein</fullName>
    </recommendedName>
</protein>
<organism evidence="1 2">
    <name type="scientific">Photobacterium aquimaris</name>
    <dbReference type="NCBI Taxonomy" id="512643"/>
    <lineage>
        <taxon>Bacteria</taxon>
        <taxon>Pseudomonadati</taxon>
        <taxon>Pseudomonadota</taxon>
        <taxon>Gammaproteobacteria</taxon>
        <taxon>Vibrionales</taxon>
        <taxon>Vibrionaceae</taxon>
        <taxon>Photobacterium</taxon>
    </lineage>
</organism>
<name>A0A1Y6KYY5_9GAMM</name>
<dbReference type="RefSeq" id="WP_087820714.1">
    <property type="nucleotide sequence ID" value="NZ_FYAH01000002.1"/>
</dbReference>
<evidence type="ECO:0000313" key="2">
    <source>
        <dbReference type="Proteomes" id="UP000196485"/>
    </source>
</evidence>
<sequence>MNKIEGSIVNDRYLESIAIALYNEAKVEKDGYRFKKLVPAMTFYCFAMESKLNTFGKKVFTKNVEFKKFGNATIQGKFDWLLSRLGVDAEELVEPHRETIVDMVSFRNSVVHSKNIDFEEERKLIGLEQFGDKFVHPPKHEKDFMVQRSLESCESYKKALEFLDTVWFVQSPKFFGSVDFSRGRGFSSAKVVDRN</sequence>